<dbReference type="InterPro" id="IPR050351">
    <property type="entry name" value="BphY/WalK/GraS-like"/>
</dbReference>
<protein>
    <recommendedName>
        <fullName evidence="3">histidine kinase</fullName>
        <ecNumber evidence="3">2.7.13.3</ecNumber>
    </recommendedName>
</protein>
<dbReference type="RefSeq" id="WP_168149054.1">
    <property type="nucleotide sequence ID" value="NZ_JAAVXB010000009.1"/>
</dbReference>
<dbReference type="InterPro" id="IPR029016">
    <property type="entry name" value="GAF-like_dom_sf"/>
</dbReference>
<dbReference type="InterPro" id="IPR016132">
    <property type="entry name" value="Phyto_chromo_attachment"/>
</dbReference>
<feature type="domain" description="Histidine kinase" evidence="12">
    <location>
        <begin position="531"/>
        <end position="745"/>
    </location>
</feature>
<dbReference type="SMART" id="SM00387">
    <property type="entry name" value="HATPase_c"/>
    <property type="match status" value="1"/>
</dbReference>
<evidence type="ECO:0000313" key="14">
    <source>
        <dbReference type="Proteomes" id="UP000653472"/>
    </source>
</evidence>
<dbReference type="Pfam" id="PF02518">
    <property type="entry name" value="HATPase_c"/>
    <property type="match status" value="1"/>
</dbReference>
<evidence type="ECO:0000256" key="5">
    <source>
        <dbReference type="ARBA" id="ARBA00022553"/>
    </source>
</evidence>
<dbReference type="Pfam" id="PF00512">
    <property type="entry name" value="HisKA"/>
    <property type="match status" value="1"/>
</dbReference>
<evidence type="ECO:0000256" key="10">
    <source>
        <dbReference type="ARBA" id="ARBA00023170"/>
    </source>
</evidence>
<dbReference type="InterPro" id="IPR035965">
    <property type="entry name" value="PAS-like_dom_sf"/>
</dbReference>
<evidence type="ECO:0000313" key="13">
    <source>
        <dbReference type="EMBL" id="NKF23734.1"/>
    </source>
</evidence>
<dbReference type="AlphaFoldDB" id="A0A969WCL1"/>
<evidence type="ECO:0000256" key="1">
    <source>
        <dbReference type="ARBA" id="ARBA00000085"/>
    </source>
</evidence>
<dbReference type="InterPro" id="IPR003661">
    <property type="entry name" value="HisK_dim/P_dom"/>
</dbReference>
<dbReference type="Gene3D" id="1.10.287.130">
    <property type="match status" value="1"/>
</dbReference>
<evidence type="ECO:0000259" key="12">
    <source>
        <dbReference type="PROSITE" id="PS50109"/>
    </source>
</evidence>
<dbReference type="Pfam" id="PF01590">
    <property type="entry name" value="GAF"/>
    <property type="match status" value="1"/>
</dbReference>
<evidence type="ECO:0000256" key="7">
    <source>
        <dbReference type="ARBA" id="ARBA00022679"/>
    </source>
</evidence>
<dbReference type="SMART" id="SM00065">
    <property type="entry name" value="GAF"/>
    <property type="match status" value="1"/>
</dbReference>
<dbReference type="GO" id="GO:0006355">
    <property type="term" value="P:regulation of DNA-templated transcription"/>
    <property type="evidence" value="ECO:0007669"/>
    <property type="project" value="InterPro"/>
</dbReference>
<evidence type="ECO:0000259" key="11">
    <source>
        <dbReference type="PROSITE" id="PS50046"/>
    </source>
</evidence>
<dbReference type="PANTHER" id="PTHR42878:SF15">
    <property type="entry name" value="BACTERIOPHYTOCHROME"/>
    <property type="match status" value="1"/>
</dbReference>
<reference evidence="13" key="1">
    <citation type="submission" date="2020-03" db="EMBL/GenBank/DDBJ databases">
        <title>Solimonas marina sp. nov., isolated from deep seawater of the Pacific Ocean.</title>
        <authorList>
            <person name="Liu X."/>
            <person name="Lai Q."/>
            <person name="Sun F."/>
            <person name="Gai Y."/>
            <person name="Li G."/>
            <person name="Shao Z."/>
        </authorList>
    </citation>
    <scope>NUCLEOTIDE SEQUENCE</scope>
    <source>
        <strain evidence="13">C16B3</strain>
    </source>
</reference>
<dbReference type="Proteomes" id="UP000653472">
    <property type="component" value="Unassembled WGS sequence"/>
</dbReference>
<dbReference type="GO" id="GO:0007234">
    <property type="term" value="P:osmosensory signaling via phosphorelay pathway"/>
    <property type="evidence" value="ECO:0007669"/>
    <property type="project" value="TreeGrafter"/>
</dbReference>
<gene>
    <name evidence="13" type="ORF">G7Y82_15555</name>
</gene>
<dbReference type="EC" id="2.7.13.3" evidence="3"/>
<dbReference type="Pfam" id="PF00360">
    <property type="entry name" value="PHY"/>
    <property type="match status" value="1"/>
</dbReference>
<dbReference type="PROSITE" id="PS50046">
    <property type="entry name" value="PHYTOCHROME_2"/>
    <property type="match status" value="1"/>
</dbReference>
<dbReference type="InterPro" id="IPR003018">
    <property type="entry name" value="GAF"/>
</dbReference>
<dbReference type="Gene3D" id="3.30.450.20">
    <property type="entry name" value="PAS domain"/>
    <property type="match status" value="1"/>
</dbReference>
<dbReference type="GO" id="GO:0000155">
    <property type="term" value="F:phosphorelay sensor kinase activity"/>
    <property type="evidence" value="ECO:0007669"/>
    <property type="project" value="InterPro"/>
</dbReference>
<dbReference type="GO" id="GO:0009584">
    <property type="term" value="P:detection of visible light"/>
    <property type="evidence" value="ECO:0007669"/>
    <property type="project" value="InterPro"/>
</dbReference>
<evidence type="ECO:0000256" key="2">
    <source>
        <dbReference type="ARBA" id="ARBA00006402"/>
    </source>
</evidence>
<sequence>MAHETSVPSTLLADCDREPIHIPGAIQPQGVLLCLREPELTIAQASANLQQLTGQPAEQALDQPLAAVCGEDAAAMLRRALASAAVDARPLYVGLIGIGGHGVDAIVHRHEGVLILELEFTTREDANRYTAMYPLVRSFVASLQSVHSVPELCQLAAGEMQRITGFGRVLVYRFNEDGHGHVIAETRAPEYPSYLDLYFPESDIPRQARALYQLNHIRLIADAEYQPSPLVPAVNPMTQRSTDLSYAALRSVSPVHVQYMKNMGTLASMSISIVVDGALWGLISCHHATARHVPFELRTACEHLGQILSLQIEAKEDRTESAHRLELRRMLVDLLGAMAETDVINGLKANPADLLRFAAASGAAIVADGGCELFGDTPSAAEVTRLADWIAAHTTSGVYATTSLAGDYPDAEHLQPQVAGVLAASISQIHRNYLIWFRPEVVRTVKWAGRPQKTAGEGDDAPVVLHPRSSFDAWAQTVRGSSLPWRKSEIEAAEEFRDAILAIVLRRAEEMAALAGELERSNRELEAFSYSVSHDLRAPLRHIVGYADLLDEFEGAQLSERGRRFLRNIGESAHFAGTLVDDLLTFSQMGRAALRITRVDLNALVESVLRDLAPDLRGRDIQWKIGTLPTVRADPSFLLLALRNLLSNAIKYTRTRQTAEIQLEAEEDADSHIVHVRDNGVGFNMQYAPKLFGVFQRLHRMEDFEGTGIGLANVRRIIERHDGRVWARGEPDRGAEFSFSLPKIPVPVS</sequence>
<dbReference type="InterPro" id="IPR013515">
    <property type="entry name" value="Phytochrome_cen-reg"/>
</dbReference>
<dbReference type="InterPro" id="IPR001294">
    <property type="entry name" value="Phytochrome"/>
</dbReference>
<dbReference type="SMART" id="SM00388">
    <property type="entry name" value="HisKA"/>
    <property type="match status" value="1"/>
</dbReference>
<organism evidence="13 14">
    <name type="scientific">Solimonas marina</name>
    <dbReference type="NCBI Taxonomy" id="2714601"/>
    <lineage>
        <taxon>Bacteria</taxon>
        <taxon>Pseudomonadati</taxon>
        <taxon>Pseudomonadota</taxon>
        <taxon>Gammaproteobacteria</taxon>
        <taxon>Nevskiales</taxon>
        <taxon>Nevskiaceae</taxon>
        <taxon>Solimonas</taxon>
    </lineage>
</organism>
<dbReference type="SUPFAM" id="SSF47384">
    <property type="entry name" value="Homodimeric domain of signal transducing histidine kinase"/>
    <property type="match status" value="1"/>
</dbReference>
<dbReference type="FunFam" id="3.30.565.10:FF:000006">
    <property type="entry name" value="Sensor histidine kinase WalK"/>
    <property type="match status" value="1"/>
</dbReference>
<keyword evidence="9" id="KW-0157">Chromophore</keyword>
<evidence type="ECO:0000256" key="6">
    <source>
        <dbReference type="ARBA" id="ARBA00022606"/>
    </source>
</evidence>
<name>A0A969WCL1_9GAMM</name>
<dbReference type="GO" id="GO:0030295">
    <property type="term" value="F:protein kinase activator activity"/>
    <property type="evidence" value="ECO:0007669"/>
    <property type="project" value="TreeGrafter"/>
</dbReference>
<dbReference type="PROSITE" id="PS50109">
    <property type="entry name" value="HIS_KIN"/>
    <property type="match status" value="1"/>
</dbReference>
<dbReference type="GO" id="GO:0005886">
    <property type="term" value="C:plasma membrane"/>
    <property type="evidence" value="ECO:0007669"/>
    <property type="project" value="UniProtKB-ARBA"/>
</dbReference>
<accession>A0A969WCL1</accession>
<dbReference type="Gene3D" id="3.30.450.40">
    <property type="match status" value="1"/>
</dbReference>
<dbReference type="Pfam" id="PF08446">
    <property type="entry name" value="PAS_2"/>
    <property type="match status" value="1"/>
</dbReference>
<dbReference type="CDD" id="cd00082">
    <property type="entry name" value="HisKA"/>
    <property type="match status" value="1"/>
</dbReference>
<comment type="similarity">
    <text evidence="2">In the N-terminal section; belongs to the phytochrome family.</text>
</comment>
<dbReference type="InterPro" id="IPR036890">
    <property type="entry name" value="HATPase_C_sf"/>
</dbReference>
<keyword evidence="7" id="KW-0808">Transferase</keyword>
<keyword evidence="4" id="KW-0600">Photoreceptor protein</keyword>
<dbReference type="SUPFAM" id="SSF55781">
    <property type="entry name" value="GAF domain-like"/>
    <property type="match status" value="2"/>
</dbReference>
<evidence type="ECO:0000256" key="3">
    <source>
        <dbReference type="ARBA" id="ARBA00012438"/>
    </source>
</evidence>
<keyword evidence="14" id="KW-1185">Reference proteome</keyword>
<dbReference type="InterPro" id="IPR003594">
    <property type="entry name" value="HATPase_dom"/>
</dbReference>
<dbReference type="EMBL" id="JAAVXB010000009">
    <property type="protein sequence ID" value="NKF23734.1"/>
    <property type="molecule type" value="Genomic_DNA"/>
</dbReference>
<feature type="domain" description="Phytochrome chromophore attachment site" evidence="11">
    <location>
        <begin position="148"/>
        <end position="306"/>
    </location>
</feature>
<evidence type="ECO:0000256" key="9">
    <source>
        <dbReference type="ARBA" id="ARBA00022991"/>
    </source>
</evidence>
<dbReference type="InterPro" id="IPR005467">
    <property type="entry name" value="His_kinase_dom"/>
</dbReference>
<evidence type="ECO:0000256" key="4">
    <source>
        <dbReference type="ARBA" id="ARBA00022543"/>
    </source>
</evidence>
<dbReference type="InterPro" id="IPR036097">
    <property type="entry name" value="HisK_dim/P_sf"/>
</dbReference>
<dbReference type="InterPro" id="IPR013654">
    <property type="entry name" value="PAS_2"/>
</dbReference>
<comment type="catalytic activity">
    <reaction evidence="1">
        <text>ATP + protein L-histidine = ADP + protein N-phospho-L-histidine.</text>
        <dbReference type="EC" id="2.7.13.3"/>
    </reaction>
</comment>
<evidence type="ECO:0000256" key="8">
    <source>
        <dbReference type="ARBA" id="ARBA00022777"/>
    </source>
</evidence>
<dbReference type="PRINTS" id="PR01033">
    <property type="entry name" value="PHYTOCHROME"/>
</dbReference>
<dbReference type="GO" id="GO:0009881">
    <property type="term" value="F:photoreceptor activity"/>
    <property type="evidence" value="ECO:0007669"/>
    <property type="project" value="UniProtKB-KW"/>
</dbReference>
<keyword evidence="8" id="KW-0418">Kinase</keyword>
<dbReference type="InterPro" id="IPR043150">
    <property type="entry name" value="Phytochrome_PHY_sf"/>
</dbReference>
<keyword evidence="6" id="KW-0716">Sensory transduction</keyword>
<keyword evidence="10" id="KW-0675">Receptor</keyword>
<proteinExistence type="inferred from homology"/>
<comment type="caution">
    <text evidence="13">The sequence shown here is derived from an EMBL/GenBank/DDBJ whole genome shotgun (WGS) entry which is preliminary data.</text>
</comment>
<keyword evidence="5" id="KW-0597">Phosphoprotein</keyword>
<dbReference type="SUPFAM" id="SSF55874">
    <property type="entry name" value="ATPase domain of HSP90 chaperone/DNA topoisomerase II/histidine kinase"/>
    <property type="match status" value="1"/>
</dbReference>
<dbReference type="Gene3D" id="3.30.565.10">
    <property type="entry name" value="Histidine kinase-like ATPase, C-terminal domain"/>
    <property type="match status" value="1"/>
</dbReference>
<dbReference type="SUPFAM" id="SSF55785">
    <property type="entry name" value="PYP-like sensor domain (PAS domain)"/>
    <property type="match status" value="1"/>
</dbReference>
<dbReference type="Gene3D" id="3.30.450.270">
    <property type="match status" value="1"/>
</dbReference>
<dbReference type="GO" id="GO:0000156">
    <property type="term" value="F:phosphorelay response regulator activity"/>
    <property type="evidence" value="ECO:0007669"/>
    <property type="project" value="TreeGrafter"/>
</dbReference>
<dbReference type="PANTHER" id="PTHR42878">
    <property type="entry name" value="TWO-COMPONENT HISTIDINE KINASE"/>
    <property type="match status" value="1"/>
</dbReference>